<keyword evidence="5" id="KW-1185">Reference proteome</keyword>
<dbReference type="PANTHER" id="PTHR47642:SF6">
    <property type="entry name" value="ATP-DEPENDENT DNA HELICASE"/>
    <property type="match status" value="1"/>
</dbReference>
<comment type="similarity">
    <text evidence="1">Belongs to the helicase family.</text>
</comment>
<dbReference type="PANTHER" id="PTHR47642">
    <property type="entry name" value="ATP-DEPENDENT DNA HELICASE"/>
    <property type="match status" value="1"/>
</dbReference>
<dbReference type="OrthoDB" id="129182at2759"/>
<dbReference type="GO" id="GO:0005524">
    <property type="term" value="F:ATP binding"/>
    <property type="evidence" value="ECO:0007669"/>
    <property type="project" value="UniProtKB-KW"/>
</dbReference>
<dbReference type="GO" id="GO:0043139">
    <property type="term" value="F:5'-3' DNA helicase activity"/>
    <property type="evidence" value="ECO:0007669"/>
    <property type="project" value="UniProtKB-EC"/>
</dbReference>
<protein>
    <recommendedName>
        <fullName evidence="1">ATP-dependent DNA helicase</fullName>
        <ecNumber evidence="1">5.6.2.3</ecNumber>
    </recommendedName>
</protein>
<organism evidence="4 5">
    <name type="scientific">Phytophthora megakarya</name>
    <dbReference type="NCBI Taxonomy" id="4795"/>
    <lineage>
        <taxon>Eukaryota</taxon>
        <taxon>Sar</taxon>
        <taxon>Stramenopiles</taxon>
        <taxon>Oomycota</taxon>
        <taxon>Peronosporomycetes</taxon>
        <taxon>Peronosporales</taxon>
        <taxon>Peronosporaceae</taxon>
        <taxon>Phytophthora</taxon>
    </lineage>
</organism>
<comment type="cofactor">
    <cofactor evidence="1">
        <name>Mg(2+)</name>
        <dbReference type="ChEBI" id="CHEBI:18420"/>
    </cofactor>
</comment>
<evidence type="ECO:0000313" key="4">
    <source>
        <dbReference type="EMBL" id="OWZ18810.1"/>
    </source>
</evidence>
<evidence type="ECO:0000313" key="5">
    <source>
        <dbReference type="Proteomes" id="UP000198211"/>
    </source>
</evidence>
<keyword evidence="1" id="KW-0067">ATP-binding</keyword>
<evidence type="ECO:0000259" key="3">
    <source>
        <dbReference type="Pfam" id="PF05970"/>
    </source>
</evidence>
<name>A0A225WPN9_9STRA</name>
<keyword evidence="1" id="KW-0233">DNA recombination</keyword>
<dbReference type="Proteomes" id="UP000198211">
    <property type="component" value="Unassembled WGS sequence"/>
</dbReference>
<dbReference type="AlphaFoldDB" id="A0A225WPN9"/>
<gene>
    <name evidence="4" type="ORF">PHMEG_0007035</name>
</gene>
<dbReference type="Gene3D" id="3.40.50.300">
    <property type="entry name" value="P-loop containing nucleotide triphosphate hydrolases"/>
    <property type="match status" value="1"/>
</dbReference>
<dbReference type="Pfam" id="PF05970">
    <property type="entry name" value="PIF1"/>
    <property type="match status" value="1"/>
</dbReference>
<sequence length="1076" mass="119505">MLVFLLNIHWWSHVGSCFKKSRAAAPGRCRYNFPRPRVEQSTFSSEGVNVARPLACEYVNGYNSVMMAAFKSNHDIQVMMGGAAALLRIFYVTKYVTKLQEMVESVTAVALTAFQRRRAREQLNPREEDVDRASVGRRRVASLAFAVTNRREIAGPLAVLYLMRGSCCYMSTSCTSLPLKNILNELIHDDVHSCDLVATNEGDFVPVYRAASLLDDYRYRPQSLDGVSLYEFVMKHFRRKRTRVTSAASLFEAAHPLSSTHCVGTHQTDAVPVVVGVRMPYVDDESSLEILVKRSQCALVLFHAFRTSQDLVFNTRDDKAWVEAYRRWEPARSSFVCQVMANMDDFYCIEKQAKEVAIADASDDFVDGPSDEDDIMGTRGEVDSMGNDVGARAETEDGPLDGQHCLVSDNSMIENELPIFCTSTRGNDTAVSDTFRPLLTSVAELAASTFDSLSQSTQTADFTVDELKQWHERSSTDEAPPSETCYRENPTEVIQLLSNALDPAAAAWKPSDQQQPHSNVTYYASITDVSRAFTLNQRQHAAFVIVATALLRRFLRQEQAGLDQASGRGCSNTRDFESQLHDDQLLMFLGGAGGTGKSRVIDALSEFCASWHRERSLVKTALTGKAATLIGARTLASFLICVEHAIQDKNFAPLDALVIDEVSMMTKLDWLKLDKLLRRYKQLPGVPFGGVLIVLVGDFLQMPPVGGDSIFVDPTIKSRPTTADIEGFELWRRFKSVVMLEESVRFRNDPEWGDGCSKARMGEWTPEFVAMINSRVVKLDDADLTLNAGVFVTPENAKRLAINNAFITQTATQLPSQAFPIRVVANFKGALNALSRSDVAYVLSLPDNRFGRLAPYLDLIPGMPVQVTQNVGTAKGVANGTLGTLESVHFPRETPTTFQLVRDGATGMIVQLPNQSPDYALLRIPRPRAMPIRSGMDSELFPVFFATDPYKTSKISLPLAPDGQRRYLEVKLQQFPFVCAVGSTVYKVQGETLQSMVVVDWKSTNNLINKPQQSYLLVSRVTSRNAFHTLTLFTPKLVKWSKPPANALAEETRLNELSAVTIAGLQCFNSDTVLNR</sequence>
<feature type="signal peptide" evidence="2">
    <location>
        <begin position="1"/>
        <end position="23"/>
    </location>
</feature>
<dbReference type="InterPro" id="IPR027417">
    <property type="entry name" value="P-loop_NTPase"/>
</dbReference>
<proteinExistence type="inferred from homology"/>
<dbReference type="GO" id="GO:0006281">
    <property type="term" value="P:DNA repair"/>
    <property type="evidence" value="ECO:0007669"/>
    <property type="project" value="UniProtKB-KW"/>
</dbReference>
<feature type="domain" description="DNA helicase Pif1-like DEAD-box helicase" evidence="3">
    <location>
        <begin position="579"/>
        <end position="748"/>
    </location>
</feature>
<dbReference type="EMBL" id="NBNE01000532">
    <property type="protein sequence ID" value="OWZ18810.1"/>
    <property type="molecule type" value="Genomic_DNA"/>
</dbReference>
<keyword evidence="1" id="KW-0378">Hydrolase</keyword>
<keyword evidence="2" id="KW-0732">Signal</keyword>
<keyword evidence="1" id="KW-0347">Helicase</keyword>
<keyword evidence="1" id="KW-0234">DNA repair</keyword>
<feature type="chain" id="PRO_5012736790" description="ATP-dependent DNA helicase" evidence="2">
    <location>
        <begin position="24"/>
        <end position="1076"/>
    </location>
</feature>
<keyword evidence="1" id="KW-0547">Nucleotide-binding</keyword>
<dbReference type="GO" id="GO:0000723">
    <property type="term" value="P:telomere maintenance"/>
    <property type="evidence" value="ECO:0007669"/>
    <property type="project" value="InterPro"/>
</dbReference>
<dbReference type="GO" id="GO:0006310">
    <property type="term" value="P:DNA recombination"/>
    <property type="evidence" value="ECO:0007669"/>
    <property type="project" value="UniProtKB-KW"/>
</dbReference>
<dbReference type="GO" id="GO:0016887">
    <property type="term" value="F:ATP hydrolysis activity"/>
    <property type="evidence" value="ECO:0007669"/>
    <property type="project" value="RHEA"/>
</dbReference>
<dbReference type="SUPFAM" id="SSF52540">
    <property type="entry name" value="P-loop containing nucleoside triphosphate hydrolases"/>
    <property type="match status" value="2"/>
</dbReference>
<accession>A0A225WPN9</accession>
<dbReference type="InterPro" id="IPR051055">
    <property type="entry name" value="PIF1_helicase"/>
</dbReference>
<comment type="caution">
    <text evidence="4">The sequence shown here is derived from an EMBL/GenBank/DDBJ whole genome shotgun (WGS) entry which is preliminary data.</text>
</comment>
<dbReference type="InterPro" id="IPR010285">
    <property type="entry name" value="DNA_helicase_pif1-like_DEAD"/>
</dbReference>
<comment type="catalytic activity">
    <reaction evidence="1">
        <text>ATP + H2O = ADP + phosphate + H(+)</text>
        <dbReference type="Rhea" id="RHEA:13065"/>
        <dbReference type="ChEBI" id="CHEBI:15377"/>
        <dbReference type="ChEBI" id="CHEBI:15378"/>
        <dbReference type="ChEBI" id="CHEBI:30616"/>
        <dbReference type="ChEBI" id="CHEBI:43474"/>
        <dbReference type="ChEBI" id="CHEBI:456216"/>
        <dbReference type="EC" id="5.6.2.3"/>
    </reaction>
</comment>
<dbReference type="EC" id="5.6.2.3" evidence="1"/>
<reference evidence="5" key="1">
    <citation type="submission" date="2017-03" db="EMBL/GenBank/DDBJ databases">
        <title>Phytopthora megakarya and P. palmivora, two closely related causual agents of cacao black pod achieved similar genome size and gene model numbers by different mechanisms.</title>
        <authorList>
            <person name="Ali S."/>
            <person name="Shao J."/>
            <person name="Larry D.J."/>
            <person name="Kronmiller B."/>
            <person name="Shen D."/>
            <person name="Strem M.D."/>
            <person name="Melnick R.L."/>
            <person name="Guiltinan M.J."/>
            <person name="Tyler B.M."/>
            <person name="Meinhardt L.W."/>
            <person name="Bailey B.A."/>
        </authorList>
    </citation>
    <scope>NUCLEOTIDE SEQUENCE [LARGE SCALE GENOMIC DNA]</scope>
    <source>
        <strain evidence="5">zdho120</strain>
    </source>
</reference>
<keyword evidence="1" id="KW-0227">DNA damage</keyword>
<evidence type="ECO:0000256" key="2">
    <source>
        <dbReference type="SAM" id="SignalP"/>
    </source>
</evidence>
<evidence type="ECO:0000256" key="1">
    <source>
        <dbReference type="RuleBase" id="RU363044"/>
    </source>
</evidence>